<sequence>MQLENKLFLPDKSEYQTSEVLKTSEAPTLQDLFGRALVLTGTVLSQAV</sequence>
<evidence type="ECO:0000313" key="2">
    <source>
        <dbReference type="Proteomes" id="UP000663722"/>
    </source>
</evidence>
<dbReference type="Proteomes" id="UP000663722">
    <property type="component" value="Chromosome"/>
</dbReference>
<accession>A0A975GNY2</accession>
<organism evidence="1 2">
    <name type="scientific">Desulfonema magnum</name>
    <dbReference type="NCBI Taxonomy" id="45655"/>
    <lineage>
        <taxon>Bacteria</taxon>
        <taxon>Pseudomonadati</taxon>
        <taxon>Thermodesulfobacteriota</taxon>
        <taxon>Desulfobacteria</taxon>
        <taxon>Desulfobacterales</taxon>
        <taxon>Desulfococcaceae</taxon>
        <taxon>Desulfonema</taxon>
    </lineage>
</organism>
<reference evidence="1" key="1">
    <citation type="journal article" date="2021" name="Microb. Physiol.">
        <title>Proteogenomic Insights into the Physiology of Marine, Sulfate-Reducing, Filamentous Desulfonema limicola and Desulfonema magnum.</title>
        <authorList>
            <person name="Schnaars V."/>
            <person name="Wohlbrand L."/>
            <person name="Scheve S."/>
            <person name="Hinrichs C."/>
            <person name="Reinhardt R."/>
            <person name="Rabus R."/>
        </authorList>
    </citation>
    <scope>NUCLEOTIDE SEQUENCE</scope>
    <source>
        <strain evidence="1">4be13</strain>
    </source>
</reference>
<dbReference type="KEGG" id="dmm:dnm_033750"/>
<protein>
    <submittedName>
        <fullName evidence="1">Uncharacterized protein</fullName>
    </submittedName>
</protein>
<gene>
    <name evidence="1" type="ORF">dnm_033750</name>
</gene>
<evidence type="ECO:0000313" key="1">
    <source>
        <dbReference type="EMBL" id="QTA87343.1"/>
    </source>
</evidence>
<name>A0A975GNY2_9BACT</name>
<proteinExistence type="predicted"/>
<keyword evidence="2" id="KW-1185">Reference proteome</keyword>
<dbReference type="AlphaFoldDB" id="A0A975GNY2"/>
<dbReference type="EMBL" id="CP061800">
    <property type="protein sequence ID" value="QTA87343.1"/>
    <property type="molecule type" value="Genomic_DNA"/>
</dbReference>